<dbReference type="SUPFAM" id="SSF54928">
    <property type="entry name" value="RNA-binding domain, RBD"/>
    <property type="match status" value="1"/>
</dbReference>
<dbReference type="Gene3D" id="3.30.70.330">
    <property type="match status" value="1"/>
</dbReference>
<dbReference type="AlphaFoldDB" id="A0A061GBX7"/>
<accession>A0A061GBX7</accession>
<dbReference type="InterPro" id="IPR000504">
    <property type="entry name" value="RRM_dom"/>
</dbReference>
<evidence type="ECO:0000259" key="2">
    <source>
        <dbReference type="PROSITE" id="PS50102"/>
    </source>
</evidence>
<dbReference type="CDD" id="cd00590">
    <property type="entry name" value="RRM_SF"/>
    <property type="match status" value="1"/>
</dbReference>
<evidence type="ECO:0000313" key="3">
    <source>
        <dbReference type="EMBL" id="EOY27076.1"/>
    </source>
</evidence>
<name>A0A061GBX7_THECC</name>
<protein>
    <recommendedName>
        <fullName evidence="2">RRM domain-containing protein</fullName>
    </recommendedName>
</protein>
<dbReference type="InParanoid" id="A0A061GBX7"/>
<reference evidence="3 4" key="1">
    <citation type="journal article" date="2013" name="Genome Biol.">
        <title>The genome sequence of the most widely cultivated cacao type and its use to identify candidate genes regulating pod color.</title>
        <authorList>
            <person name="Motamayor J.C."/>
            <person name="Mockaitis K."/>
            <person name="Schmutz J."/>
            <person name="Haiminen N."/>
            <person name="Iii D.L."/>
            <person name="Cornejo O."/>
            <person name="Findley S.D."/>
            <person name="Zheng P."/>
            <person name="Utro F."/>
            <person name="Royaert S."/>
            <person name="Saski C."/>
            <person name="Jenkins J."/>
            <person name="Podicheti R."/>
            <person name="Zhao M."/>
            <person name="Scheffler B.E."/>
            <person name="Stack J.C."/>
            <person name="Feltus F.A."/>
            <person name="Mustiga G.M."/>
            <person name="Amores F."/>
            <person name="Phillips W."/>
            <person name="Marelli J.P."/>
            <person name="May G.D."/>
            <person name="Shapiro H."/>
            <person name="Ma J."/>
            <person name="Bustamante C.D."/>
            <person name="Schnell R.J."/>
            <person name="Main D."/>
            <person name="Gilbert D."/>
            <person name="Parida L."/>
            <person name="Kuhn D.N."/>
        </authorList>
    </citation>
    <scope>NUCLEOTIDE SEQUENCE [LARGE SCALE GENOMIC DNA]</scope>
    <source>
        <strain evidence="4">cv. Matina 1-6</strain>
    </source>
</reference>
<organism evidence="3 4">
    <name type="scientific">Theobroma cacao</name>
    <name type="common">Cacao</name>
    <name type="synonym">Cocoa</name>
    <dbReference type="NCBI Taxonomy" id="3641"/>
    <lineage>
        <taxon>Eukaryota</taxon>
        <taxon>Viridiplantae</taxon>
        <taxon>Streptophyta</taxon>
        <taxon>Embryophyta</taxon>
        <taxon>Tracheophyta</taxon>
        <taxon>Spermatophyta</taxon>
        <taxon>Magnoliopsida</taxon>
        <taxon>eudicotyledons</taxon>
        <taxon>Gunneridae</taxon>
        <taxon>Pentapetalae</taxon>
        <taxon>rosids</taxon>
        <taxon>malvids</taxon>
        <taxon>Malvales</taxon>
        <taxon>Malvaceae</taxon>
        <taxon>Byttnerioideae</taxon>
        <taxon>Theobroma</taxon>
    </lineage>
</organism>
<keyword evidence="1" id="KW-0694">RNA-binding</keyword>
<dbReference type="PROSITE" id="PS50102">
    <property type="entry name" value="RRM"/>
    <property type="match status" value="1"/>
</dbReference>
<dbReference type="GO" id="GO:0003723">
    <property type="term" value="F:RNA binding"/>
    <property type="evidence" value="ECO:0007669"/>
    <property type="project" value="UniProtKB-UniRule"/>
</dbReference>
<dbReference type="EMBL" id="CM001884">
    <property type="protein sequence ID" value="EOY27076.1"/>
    <property type="molecule type" value="Genomic_DNA"/>
</dbReference>
<gene>
    <name evidence="3" type="ORF">TCM_029012</name>
</gene>
<dbReference type="InterPro" id="IPR012677">
    <property type="entry name" value="Nucleotide-bd_a/b_plait_sf"/>
</dbReference>
<dbReference type="HOGENOM" id="CLU_878278_0_0_1"/>
<dbReference type="Gramene" id="EOY27076">
    <property type="protein sequence ID" value="EOY27076"/>
    <property type="gene ID" value="TCM_029012"/>
</dbReference>
<evidence type="ECO:0000313" key="4">
    <source>
        <dbReference type="Proteomes" id="UP000026915"/>
    </source>
</evidence>
<dbReference type="SMART" id="SM00360">
    <property type="entry name" value="RRM"/>
    <property type="match status" value="1"/>
</dbReference>
<evidence type="ECO:0000256" key="1">
    <source>
        <dbReference type="PROSITE-ProRule" id="PRU00176"/>
    </source>
</evidence>
<keyword evidence="4" id="KW-1185">Reference proteome</keyword>
<dbReference type="InterPro" id="IPR035979">
    <property type="entry name" value="RBD_domain_sf"/>
</dbReference>
<dbReference type="Proteomes" id="UP000026915">
    <property type="component" value="Chromosome 6"/>
</dbReference>
<dbReference type="Pfam" id="PF00076">
    <property type="entry name" value="RRM_1"/>
    <property type="match status" value="1"/>
</dbReference>
<sequence>MENSTFIQVVIEVGKSGDKTSKRWKSRLFFVFVGNLDPKVAWKQLNNIFQELGIVVEIFIWKPNRLVRNERPSFTFVRYRTVEEIWRAIAQADERLIDGFNMIVNRALSNKLVRPKRLENQRLANQEKGKIQATSSTIRSFKEALCTDDVELCINGCRVKLRLLIDNNDDSEQIHLNSFNVCSNHSSIQSVASSRNGGAIAGREDVSNADVDFVDNGRAPIMLTDERHSNDSDQLTKSRATLCRVVVTKWRGKKAIKKGVRNCKNKFEISIKLVSDSDIARRNEAIIKEVEETLYIGTKVDLEFDLCDEEMGKVFVK</sequence>
<proteinExistence type="predicted"/>
<feature type="domain" description="RRM" evidence="2">
    <location>
        <begin position="29"/>
        <end position="109"/>
    </location>
</feature>